<dbReference type="Proteomes" id="UP001172102">
    <property type="component" value="Unassembled WGS sequence"/>
</dbReference>
<organism evidence="1 2">
    <name type="scientific">Lasiosphaeris hirsuta</name>
    <dbReference type="NCBI Taxonomy" id="260670"/>
    <lineage>
        <taxon>Eukaryota</taxon>
        <taxon>Fungi</taxon>
        <taxon>Dikarya</taxon>
        <taxon>Ascomycota</taxon>
        <taxon>Pezizomycotina</taxon>
        <taxon>Sordariomycetes</taxon>
        <taxon>Sordariomycetidae</taxon>
        <taxon>Sordariales</taxon>
        <taxon>Lasiosphaeriaceae</taxon>
        <taxon>Lasiosphaeris</taxon>
    </lineage>
</organism>
<comment type="caution">
    <text evidence="1">The sequence shown here is derived from an EMBL/GenBank/DDBJ whole genome shotgun (WGS) entry which is preliminary data.</text>
</comment>
<dbReference type="EMBL" id="JAUKUA010000006">
    <property type="protein sequence ID" value="KAK0708718.1"/>
    <property type="molecule type" value="Genomic_DNA"/>
</dbReference>
<reference evidence="1" key="1">
    <citation type="submission" date="2023-06" db="EMBL/GenBank/DDBJ databases">
        <title>Genome-scale phylogeny and comparative genomics of the fungal order Sordariales.</title>
        <authorList>
            <consortium name="Lawrence Berkeley National Laboratory"/>
            <person name="Hensen N."/>
            <person name="Bonometti L."/>
            <person name="Westerberg I."/>
            <person name="Brannstrom I.O."/>
            <person name="Guillou S."/>
            <person name="Cros-Aarteil S."/>
            <person name="Calhoun S."/>
            <person name="Haridas S."/>
            <person name="Kuo A."/>
            <person name="Mondo S."/>
            <person name="Pangilinan J."/>
            <person name="Riley R."/>
            <person name="Labutti K."/>
            <person name="Andreopoulos B."/>
            <person name="Lipzen A."/>
            <person name="Chen C."/>
            <person name="Yanf M."/>
            <person name="Daum C."/>
            <person name="Ng V."/>
            <person name="Clum A."/>
            <person name="Steindorff A."/>
            <person name="Ohm R."/>
            <person name="Martin F."/>
            <person name="Silar P."/>
            <person name="Natvig D."/>
            <person name="Lalanne C."/>
            <person name="Gautier V."/>
            <person name="Ament-Velasquez S.L."/>
            <person name="Kruys A."/>
            <person name="Hutchinson M.I."/>
            <person name="Powell A.J."/>
            <person name="Barry K."/>
            <person name="Miller A.N."/>
            <person name="Grigoriev I.V."/>
            <person name="Debuchy R."/>
            <person name="Gladieux P."/>
            <person name="Thoren M.H."/>
            <person name="Johannesson H."/>
        </authorList>
    </citation>
    <scope>NUCLEOTIDE SEQUENCE</scope>
    <source>
        <strain evidence="1">SMH4607-1</strain>
    </source>
</reference>
<feature type="non-terminal residue" evidence="1">
    <location>
        <position position="1"/>
    </location>
</feature>
<evidence type="ECO:0000313" key="1">
    <source>
        <dbReference type="EMBL" id="KAK0708718.1"/>
    </source>
</evidence>
<accession>A0AA40A3U4</accession>
<dbReference type="Pfam" id="PF26639">
    <property type="entry name" value="Het-6_barrel"/>
    <property type="match status" value="1"/>
</dbReference>
<gene>
    <name evidence="1" type="ORF">B0H67DRAFT_441721</name>
</gene>
<keyword evidence="2" id="KW-1185">Reference proteome</keyword>
<protein>
    <submittedName>
        <fullName evidence="1">Uncharacterized protein</fullName>
    </submittedName>
</protein>
<name>A0AA40A3U4_9PEZI</name>
<evidence type="ECO:0000313" key="2">
    <source>
        <dbReference type="Proteomes" id="UP001172102"/>
    </source>
</evidence>
<proteinExistence type="predicted"/>
<feature type="non-terminal residue" evidence="1">
    <location>
        <position position="73"/>
    </location>
</feature>
<dbReference type="AlphaFoldDB" id="A0AA40A3U4"/>
<sequence>DFMREAAQVCQNRRVFYTDNGYFGIGPKILQEGDMVFILPLPVPFVLRSQGNHYILAGECYVDGVMKGEMMQV</sequence>